<accession>A0A177AWQ4</accession>
<dbReference type="InterPro" id="IPR029064">
    <property type="entry name" value="Ribosomal_eL30-like_sf"/>
</dbReference>
<dbReference type="SUPFAM" id="SSF55315">
    <property type="entry name" value="L30e-like"/>
    <property type="match status" value="1"/>
</dbReference>
<evidence type="ECO:0000313" key="2">
    <source>
        <dbReference type="EMBL" id="OAF66415.1"/>
    </source>
</evidence>
<keyword evidence="3" id="KW-1185">Reference proteome</keyword>
<dbReference type="Pfam" id="PF03465">
    <property type="entry name" value="eRF1_3"/>
    <property type="match status" value="1"/>
</dbReference>
<evidence type="ECO:0000313" key="3">
    <source>
        <dbReference type="Proteomes" id="UP000078046"/>
    </source>
</evidence>
<name>A0A177AWQ4_9BILA</name>
<dbReference type="EMBL" id="LWCA01000938">
    <property type="protein sequence ID" value="OAF66415.1"/>
    <property type="molecule type" value="Genomic_DNA"/>
</dbReference>
<feature type="domain" description="eRF1" evidence="1">
    <location>
        <begin position="46"/>
        <end position="79"/>
    </location>
</feature>
<gene>
    <name evidence="2" type="ORF">A3Q56_05857</name>
</gene>
<dbReference type="AlphaFoldDB" id="A0A177AWQ4"/>
<dbReference type="OrthoDB" id="10254527at2759"/>
<protein>
    <recommendedName>
        <fullName evidence="1">eRF1 domain-containing protein</fullName>
    </recommendedName>
</protein>
<sequence length="102" mass="12014">MSWLHLKEAWKYKRVFSKSISKCSRFHLDIDSDWCKKSWTAKCSIFQFCTKLEIISDQSNEGCQFVKGFGGIGGLLRYKFEIDSEHIHDYDDDADDIDLEDY</sequence>
<dbReference type="Gene3D" id="3.30.1330.30">
    <property type="match status" value="1"/>
</dbReference>
<comment type="caution">
    <text evidence="2">The sequence shown here is derived from an EMBL/GenBank/DDBJ whole genome shotgun (WGS) entry which is preliminary data.</text>
</comment>
<evidence type="ECO:0000259" key="1">
    <source>
        <dbReference type="Pfam" id="PF03465"/>
    </source>
</evidence>
<proteinExistence type="predicted"/>
<dbReference type="InterPro" id="IPR005142">
    <property type="entry name" value="eRF1_3"/>
</dbReference>
<organism evidence="2 3">
    <name type="scientific">Intoshia linei</name>
    <dbReference type="NCBI Taxonomy" id="1819745"/>
    <lineage>
        <taxon>Eukaryota</taxon>
        <taxon>Metazoa</taxon>
        <taxon>Spiralia</taxon>
        <taxon>Lophotrochozoa</taxon>
        <taxon>Mesozoa</taxon>
        <taxon>Orthonectida</taxon>
        <taxon>Rhopaluridae</taxon>
        <taxon>Intoshia</taxon>
    </lineage>
</organism>
<reference evidence="2 3" key="1">
    <citation type="submission" date="2016-04" db="EMBL/GenBank/DDBJ databases">
        <title>The genome of Intoshia linei affirms orthonectids as highly simplified spiralians.</title>
        <authorList>
            <person name="Mikhailov K.V."/>
            <person name="Slusarev G.S."/>
            <person name="Nikitin M.A."/>
            <person name="Logacheva M.D."/>
            <person name="Penin A."/>
            <person name="Aleoshin V."/>
            <person name="Panchin Y.V."/>
        </authorList>
    </citation>
    <scope>NUCLEOTIDE SEQUENCE [LARGE SCALE GENOMIC DNA]</scope>
    <source>
        <strain evidence="2">Intl2013</strain>
        <tissue evidence="2">Whole animal</tissue>
    </source>
</reference>
<dbReference type="Proteomes" id="UP000078046">
    <property type="component" value="Unassembled WGS sequence"/>
</dbReference>